<reference evidence="1 2" key="1">
    <citation type="submission" date="2018-12" db="EMBL/GenBank/DDBJ databases">
        <title>three novel Halomonas strain isolated from plants.</title>
        <authorList>
            <person name="Sun C."/>
        </authorList>
    </citation>
    <scope>NUCLEOTIDE SEQUENCE [LARGE SCALE GENOMIC DNA]</scope>
    <source>
        <strain evidence="1 2">RC</strain>
    </source>
</reference>
<dbReference type="OrthoDB" id="6135815at2"/>
<dbReference type="Gene3D" id="1.10.10.10">
    <property type="entry name" value="Winged helix-like DNA-binding domain superfamily/Winged helix DNA-binding domain"/>
    <property type="match status" value="1"/>
</dbReference>
<name>A0A433L897_9GAMM</name>
<dbReference type="AlphaFoldDB" id="A0A433L897"/>
<dbReference type="SUPFAM" id="SSF46785">
    <property type="entry name" value="Winged helix' DNA-binding domain"/>
    <property type="match status" value="1"/>
</dbReference>
<organism evidence="1 2">
    <name type="scientific">Vreelandella populi</name>
    <dbReference type="NCBI Taxonomy" id="2498858"/>
    <lineage>
        <taxon>Bacteria</taxon>
        <taxon>Pseudomonadati</taxon>
        <taxon>Pseudomonadota</taxon>
        <taxon>Gammaproteobacteria</taxon>
        <taxon>Oceanospirillales</taxon>
        <taxon>Halomonadaceae</taxon>
        <taxon>Vreelandella</taxon>
    </lineage>
</organism>
<keyword evidence="2" id="KW-1185">Reference proteome</keyword>
<dbReference type="RefSeq" id="WP_126982013.1">
    <property type="nucleotide sequence ID" value="NZ_RZHD01000010.1"/>
</dbReference>
<evidence type="ECO:0000313" key="1">
    <source>
        <dbReference type="EMBL" id="RUR43430.1"/>
    </source>
</evidence>
<comment type="caution">
    <text evidence="1">The sequence shown here is derived from an EMBL/GenBank/DDBJ whole genome shotgun (WGS) entry which is preliminary data.</text>
</comment>
<proteinExistence type="predicted"/>
<dbReference type="InterPro" id="IPR036390">
    <property type="entry name" value="WH_DNA-bd_sf"/>
</dbReference>
<dbReference type="Proteomes" id="UP000286912">
    <property type="component" value="Unassembled WGS sequence"/>
</dbReference>
<protein>
    <submittedName>
        <fullName evidence="1">Uncharacterized protein</fullName>
    </submittedName>
</protein>
<dbReference type="InterPro" id="IPR036388">
    <property type="entry name" value="WH-like_DNA-bd_sf"/>
</dbReference>
<dbReference type="EMBL" id="RZHD01000010">
    <property type="protein sequence ID" value="RUR43430.1"/>
    <property type="molecule type" value="Genomic_DNA"/>
</dbReference>
<sequence length="551" mass="61680">MSTSLLYYENPSLSIEERWLLWQWSQRIGIEQAVTCSVRELGEQLGMTLRQVQKALTLLKEKGFIIATSQPNGRGRPSYEYLFSSLIKEKLLELAYPESAFLKLVKQLGNVDGDRCDVIAGQTKATTPVTSSYTKVKVAPLQHSNESSAHEESLASTAYDSCLNDPIRKTSLSLASRWVLMVKLAHADLAGTVVGLSHRRLQHLTGLSLSGLRDQRGKLFELGILAEYHFGRGSGRGVKDSNKVSYYRFDLGHPIFDSQARLAIQLTILPTRKESRSTALFDGIVDAMFVAAQAISDPEQSGTLASAEELLPPLSYIEPLAGWLVKEYNAASAAWLLERVHFYAISLLSTVWQRLAENKAGPKTPVEVIFQKIYEELPKERLSIPLAPHITIDSPCEDEANQLENENIQEKHSLIATLIYALAHHVALELQYDLGKLMFKHGYTYSSLMDFHIVPFRSDPTSLHTETLKYRPVRLCGFVSRDHPDAFKKAEVLIIDYFNRRVFMDLGAQLRRFERSSSMSKTAKPFLPHDAVLVLASKTPLGLGGKSSPFK</sequence>
<evidence type="ECO:0000313" key="2">
    <source>
        <dbReference type="Proteomes" id="UP000286912"/>
    </source>
</evidence>
<gene>
    <name evidence="1" type="ORF">ELY37_17145</name>
</gene>
<accession>A0A433L897</accession>